<dbReference type="GO" id="GO:0009246">
    <property type="term" value="P:enterobacterial common antigen biosynthetic process"/>
    <property type="evidence" value="ECO:0007669"/>
    <property type="project" value="TreeGrafter"/>
</dbReference>
<keyword evidence="9" id="KW-0808">Transferase</keyword>
<feature type="transmembrane region" description="Helical" evidence="7">
    <location>
        <begin position="76"/>
        <end position="95"/>
    </location>
</feature>
<dbReference type="Pfam" id="PF01757">
    <property type="entry name" value="Acyl_transf_3"/>
    <property type="match status" value="1"/>
</dbReference>
<evidence type="ECO:0000256" key="6">
    <source>
        <dbReference type="ARBA" id="ARBA00023136"/>
    </source>
</evidence>
<dbReference type="GO" id="GO:0016413">
    <property type="term" value="F:O-acetyltransferase activity"/>
    <property type="evidence" value="ECO:0007669"/>
    <property type="project" value="TreeGrafter"/>
</dbReference>
<organism evidence="9 10">
    <name type="scientific">Neobacillus novalis</name>
    <dbReference type="NCBI Taxonomy" id="220687"/>
    <lineage>
        <taxon>Bacteria</taxon>
        <taxon>Bacillati</taxon>
        <taxon>Bacillota</taxon>
        <taxon>Bacilli</taxon>
        <taxon>Bacillales</taxon>
        <taxon>Bacillaceae</taxon>
        <taxon>Neobacillus</taxon>
    </lineage>
</organism>
<evidence type="ECO:0000313" key="10">
    <source>
        <dbReference type="Proteomes" id="UP001178288"/>
    </source>
</evidence>
<feature type="transmembrane region" description="Helical" evidence="7">
    <location>
        <begin position="143"/>
        <end position="166"/>
    </location>
</feature>
<reference evidence="9" key="1">
    <citation type="submission" date="2023-05" db="EMBL/GenBank/DDBJ databases">
        <title>Comparative genomics of Bacillaceae isolates and their secondary metabolite potential.</title>
        <authorList>
            <person name="Song L."/>
            <person name="Nielsen L.J."/>
            <person name="Mohite O."/>
            <person name="Xu X."/>
            <person name="Weber T."/>
            <person name="Kovacs A.T."/>
        </authorList>
    </citation>
    <scope>NUCLEOTIDE SEQUENCE</scope>
    <source>
        <strain evidence="9">XLM17</strain>
    </source>
</reference>
<keyword evidence="9" id="KW-0012">Acyltransferase</keyword>
<evidence type="ECO:0000259" key="8">
    <source>
        <dbReference type="Pfam" id="PF01757"/>
    </source>
</evidence>
<feature type="transmembrane region" description="Helical" evidence="7">
    <location>
        <begin position="295"/>
        <end position="322"/>
    </location>
</feature>
<evidence type="ECO:0000256" key="5">
    <source>
        <dbReference type="ARBA" id="ARBA00022989"/>
    </source>
</evidence>
<feature type="transmembrane region" description="Helical" evidence="7">
    <location>
        <begin position="41"/>
        <end position="64"/>
    </location>
</feature>
<dbReference type="KEGG" id="nnv:QNH39_14845"/>
<evidence type="ECO:0000256" key="4">
    <source>
        <dbReference type="ARBA" id="ARBA00022692"/>
    </source>
</evidence>
<name>A0AA95MKU2_9BACI</name>
<proteinExistence type="inferred from homology"/>
<evidence type="ECO:0000256" key="2">
    <source>
        <dbReference type="ARBA" id="ARBA00007400"/>
    </source>
</evidence>
<comment type="similarity">
    <text evidence="2">Belongs to the acyltransferase 3 family.</text>
</comment>
<evidence type="ECO:0000256" key="3">
    <source>
        <dbReference type="ARBA" id="ARBA00022475"/>
    </source>
</evidence>
<keyword evidence="10" id="KW-1185">Reference proteome</keyword>
<feature type="transmembrane region" description="Helical" evidence="7">
    <location>
        <begin position="172"/>
        <end position="191"/>
    </location>
</feature>
<keyword evidence="3" id="KW-1003">Cell membrane</keyword>
<keyword evidence="6 7" id="KW-0472">Membrane</keyword>
<dbReference type="AlphaFoldDB" id="A0AA95MKU2"/>
<dbReference type="PANTHER" id="PTHR40074">
    <property type="entry name" value="O-ACETYLTRANSFERASE WECH"/>
    <property type="match status" value="1"/>
</dbReference>
<sequence>MIKEWNLLRTIACLCIVFLHSTTRIGYIVGNPQNTVYNFGRVLLCYATPTFIVLSIIILANRYPNSLPTNFWLKRIKWLVLPYLSFGIIDALVGKHIDPSSVLTQRIIVNIFRGSFEGWFILVILQFYIIHHIVTRFKLSMKWLFPLSLVIMIVYLKKGLMFFVGYEDLFKLPFLAWFGYFTIAFIIGKHYGVIAEKLVKYRWLTLCLPVISVGIIYLSYKTGNTIIHSRRLDLYPLVLSVTAVVLAWGQVIPNTKFIDLISRYSFGIYLLHWQLQRLLDSYVVNFFTHFRTQALALFILSLLGSILIIRVLTFVPFGSFIVGNVRKKKTTSFRTEHGKATAA</sequence>
<gene>
    <name evidence="9" type="ORF">QNH39_14845</name>
</gene>
<dbReference type="PANTHER" id="PTHR40074:SF2">
    <property type="entry name" value="O-ACETYLTRANSFERASE WECH"/>
    <property type="match status" value="1"/>
</dbReference>
<dbReference type="RefSeq" id="WP_066087930.1">
    <property type="nucleotide sequence ID" value="NZ_CP126114.1"/>
</dbReference>
<feature type="transmembrane region" description="Helical" evidence="7">
    <location>
        <begin position="232"/>
        <end position="250"/>
    </location>
</feature>
<feature type="transmembrane region" description="Helical" evidence="7">
    <location>
        <begin position="203"/>
        <end position="220"/>
    </location>
</feature>
<dbReference type="GO" id="GO:0005886">
    <property type="term" value="C:plasma membrane"/>
    <property type="evidence" value="ECO:0007669"/>
    <property type="project" value="UniProtKB-SubCell"/>
</dbReference>
<keyword evidence="5 7" id="KW-1133">Transmembrane helix</keyword>
<accession>A0AA95MKU2</accession>
<dbReference type="InterPro" id="IPR002656">
    <property type="entry name" value="Acyl_transf_3_dom"/>
</dbReference>
<evidence type="ECO:0000256" key="1">
    <source>
        <dbReference type="ARBA" id="ARBA00004651"/>
    </source>
</evidence>
<keyword evidence="4 7" id="KW-0812">Transmembrane</keyword>
<protein>
    <submittedName>
        <fullName evidence="9">Acyltransferase family protein</fullName>
    </submittedName>
</protein>
<dbReference type="EMBL" id="CP126114">
    <property type="protein sequence ID" value="WHY83963.1"/>
    <property type="molecule type" value="Genomic_DNA"/>
</dbReference>
<evidence type="ECO:0000256" key="7">
    <source>
        <dbReference type="SAM" id="Phobius"/>
    </source>
</evidence>
<feature type="transmembrane region" description="Helical" evidence="7">
    <location>
        <begin position="7"/>
        <end position="29"/>
    </location>
</feature>
<feature type="domain" description="Acyltransferase 3" evidence="8">
    <location>
        <begin position="3"/>
        <end position="309"/>
    </location>
</feature>
<dbReference type="Proteomes" id="UP001178288">
    <property type="component" value="Chromosome"/>
</dbReference>
<evidence type="ECO:0000313" key="9">
    <source>
        <dbReference type="EMBL" id="WHY83963.1"/>
    </source>
</evidence>
<comment type="subcellular location">
    <subcellularLocation>
        <location evidence="1">Cell membrane</location>
        <topology evidence="1">Multi-pass membrane protein</topology>
    </subcellularLocation>
</comment>
<feature type="transmembrane region" description="Helical" evidence="7">
    <location>
        <begin position="107"/>
        <end position="131"/>
    </location>
</feature>